<gene>
    <name evidence="8" type="primary">aroB_2</name>
    <name evidence="8" type="ORF">Pan44_43030</name>
</gene>
<evidence type="ECO:0000256" key="2">
    <source>
        <dbReference type="ARBA" id="ARBA00022605"/>
    </source>
</evidence>
<evidence type="ECO:0000259" key="7">
    <source>
        <dbReference type="Pfam" id="PF24621"/>
    </source>
</evidence>
<reference evidence="8 9" key="1">
    <citation type="submission" date="2019-02" db="EMBL/GenBank/DDBJ databases">
        <title>Deep-cultivation of Planctomycetes and their phenomic and genomic characterization uncovers novel biology.</title>
        <authorList>
            <person name="Wiegand S."/>
            <person name="Jogler M."/>
            <person name="Boedeker C."/>
            <person name="Pinto D."/>
            <person name="Vollmers J."/>
            <person name="Rivas-Marin E."/>
            <person name="Kohn T."/>
            <person name="Peeters S.H."/>
            <person name="Heuer A."/>
            <person name="Rast P."/>
            <person name="Oberbeckmann S."/>
            <person name="Bunk B."/>
            <person name="Jeske O."/>
            <person name="Meyerdierks A."/>
            <person name="Storesund J.E."/>
            <person name="Kallscheuer N."/>
            <person name="Luecker S."/>
            <person name="Lage O.M."/>
            <person name="Pohl T."/>
            <person name="Merkel B.J."/>
            <person name="Hornburger P."/>
            <person name="Mueller R.-W."/>
            <person name="Bruemmer F."/>
            <person name="Labrenz M."/>
            <person name="Spormann A.M."/>
            <person name="Op den Camp H."/>
            <person name="Overmann J."/>
            <person name="Amann R."/>
            <person name="Jetten M.S.M."/>
            <person name="Mascher T."/>
            <person name="Medema M.H."/>
            <person name="Devos D.P."/>
            <person name="Kaster A.-K."/>
            <person name="Ovreas L."/>
            <person name="Rohde M."/>
            <person name="Galperin M.Y."/>
            <person name="Jogler C."/>
        </authorList>
    </citation>
    <scope>NUCLEOTIDE SEQUENCE [LARGE SCALE GENOMIC DNA]</scope>
    <source>
        <strain evidence="8 9">Pan44</strain>
    </source>
</reference>
<sequence precursor="true">MTGSESIDISFAVPCVHRLRFTSDLLGADQAVLAHLLEPSGDRPARVQVWIDEHVAAARPDLQHRLKTFLKSQPSRFSSTGNIQLVPGGEAIKNDIHILERMLKCMNAAELDRRSYVVVIGGGAVLDAVGFATAIAHRGIRLIRIPTTTLAQADSGVGVKNSVNLFQKKNWVGTFAVPWGVINDAAMLSTLPDRDFLCGFSEAVKVSLLKDPAAFEQVCELAGRIRQRDWSAASPVIRRSAQLHLEHITQGGDPYEALEARPLDFGHWSAHKLEVLTDYRLRHGEAVGIGVAIDTIYSSLRHGLPAADADRALHCLAELGLPLNDPSLADPQPLFDGLEEFRQHLGGRLTVTMLQAVGRKIDVHEIDRGAMREAIHAVRELGQRSEAVRPTGAGAEA</sequence>
<keyword evidence="3" id="KW-0520">NAD</keyword>
<dbReference type="NCBIfam" id="NF004852">
    <property type="entry name" value="PRK06203.1"/>
    <property type="match status" value="1"/>
</dbReference>
<accession>A0A517SJE5</accession>
<keyword evidence="2" id="KW-0028">Amino-acid biosynthesis</keyword>
<dbReference type="GO" id="GO:0009073">
    <property type="term" value="P:aromatic amino acid family biosynthetic process"/>
    <property type="evidence" value="ECO:0007669"/>
    <property type="project" value="UniProtKB-KW"/>
</dbReference>
<keyword evidence="4" id="KW-0057">Aromatic amino acid biosynthesis</keyword>
<dbReference type="RefSeq" id="WP_145033428.1">
    <property type="nucleotide sequence ID" value="NZ_CP036271.1"/>
</dbReference>
<dbReference type="GO" id="GO:0003856">
    <property type="term" value="F:3-dehydroquinate synthase activity"/>
    <property type="evidence" value="ECO:0007669"/>
    <property type="project" value="UniProtKB-EC"/>
</dbReference>
<dbReference type="InParanoid" id="A0A517SJE5"/>
<dbReference type="Proteomes" id="UP000315700">
    <property type="component" value="Chromosome"/>
</dbReference>
<evidence type="ECO:0000259" key="6">
    <source>
        <dbReference type="Pfam" id="PF01761"/>
    </source>
</evidence>
<dbReference type="Gene3D" id="3.40.50.1970">
    <property type="match status" value="1"/>
</dbReference>
<feature type="domain" description="3-dehydroquinate synthase C-terminal" evidence="7">
    <location>
        <begin position="199"/>
        <end position="324"/>
    </location>
</feature>
<evidence type="ECO:0000256" key="5">
    <source>
        <dbReference type="ARBA" id="ARBA00023239"/>
    </source>
</evidence>
<dbReference type="GO" id="GO:0008652">
    <property type="term" value="P:amino acid biosynthetic process"/>
    <property type="evidence" value="ECO:0007669"/>
    <property type="project" value="UniProtKB-KW"/>
</dbReference>
<name>A0A517SJE5_9PLAN</name>
<dbReference type="KEGG" id="ccos:Pan44_43030"/>
<evidence type="ECO:0000313" key="9">
    <source>
        <dbReference type="Proteomes" id="UP000315700"/>
    </source>
</evidence>
<dbReference type="Pfam" id="PF01761">
    <property type="entry name" value="DHQ_synthase"/>
    <property type="match status" value="1"/>
</dbReference>
<keyword evidence="9" id="KW-1185">Reference proteome</keyword>
<evidence type="ECO:0000256" key="1">
    <source>
        <dbReference type="ARBA" id="ARBA00001911"/>
    </source>
</evidence>
<evidence type="ECO:0000256" key="4">
    <source>
        <dbReference type="ARBA" id="ARBA00023141"/>
    </source>
</evidence>
<dbReference type="Gene3D" id="1.20.1090.10">
    <property type="entry name" value="Dehydroquinate synthase-like - alpha domain"/>
    <property type="match status" value="1"/>
</dbReference>
<dbReference type="InterPro" id="IPR050071">
    <property type="entry name" value="Dehydroquinate_synthase"/>
</dbReference>
<keyword evidence="5 8" id="KW-0456">Lyase</keyword>
<dbReference type="PANTHER" id="PTHR43622">
    <property type="entry name" value="3-DEHYDROQUINATE SYNTHASE"/>
    <property type="match status" value="1"/>
</dbReference>
<dbReference type="OrthoDB" id="9806583at2"/>
<evidence type="ECO:0000256" key="3">
    <source>
        <dbReference type="ARBA" id="ARBA00023027"/>
    </source>
</evidence>
<dbReference type="InterPro" id="IPR030960">
    <property type="entry name" value="DHQS/DOIS_N"/>
</dbReference>
<dbReference type="EC" id="4.2.3.4" evidence="8"/>
<dbReference type="InterPro" id="IPR056179">
    <property type="entry name" value="DHQS_C"/>
</dbReference>
<feature type="domain" description="3-dehydroquinate synthase N-terminal" evidence="6">
    <location>
        <begin position="86"/>
        <end position="196"/>
    </location>
</feature>
<dbReference type="AlphaFoldDB" id="A0A517SJE5"/>
<dbReference type="CDD" id="cd08198">
    <property type="entry name" value="DHQS-like"/>
    <property type="match status" value="1"/>
</dbReference>
<dbReference type="PANTHER" id="PTHR43622:SF7">
    <property type="entry name" value="3-DEHYDROQUINATE SYNTHASE, CHLOROPLASTIC"/>
    <property type="match status" value="1"/>
</dbReference>
<comment type="cofactor">
    <cofactor evidence="1">
        <name>NAD(+)</name>
        <dbReference type="ChEBI" id="CHEBI:57540"/>
    </cofactor>
</comment>
<protein>
    <submittedName>
        <fullName evidence="8">3-dehydroquinate synthase</fullName>
        <ecNumber evidence="8">4.2.3.4</ecNumber>
    </submittedName>
</protein>
<dbReference type="EMBL" id="CP036271">
    <property type="protein sequence ID" value="QDT56251.1"/>
    <property type="molecule type" value="Genomic_DNA"/>
</dbReference>
<proteinExistence type="predicted"/>
<dbReference type="Pfam" id="PF24621">
    <property type="entry name" value="DHQS_C"/>
    <property type="match status" value="1"/>
</dbReference>
<evidence type="ECO:0000313" key="8">
    <source>
        <dbReference type="EMBL" id="QDT56251.1"/>
    </source>
</evidence>
<dbReference type="SUPFAM" id="SSF56796">
    <property type="entry name" value="Dehydroquinate synthase-like"/>
    <property type="match status" value="1"/>
</dbReference>
<organism evidence="8 9">
    <name type="scientific">Caulifigura coniformis</name>
    <dbReference type="NCBI Taxonomy" id="2527983"/>
    <lineage>
        <taxon>Bacteria</taxon>
        <taxon>Pseudomonadati</taxon>
        <taxon>Planctomycetota</taxon>
        <taxon>Planctomycetia</taxon>
        <taxon>Planctomycetales</taxon>
        <taxon>Planctomycetaceae</taxon>
        <taxon>Caulifigura</taxon>
    </lineage>
</organism>